<feature type="transmembrane region" description="Helical" evidence="1">
    <location>
        <begin position="254"/>
        <end position="278"/>
    </location>
</feature>
<dbReference type="EMBL" id="CP118606">
    <property type="protein sequence ID" value="WEF20238.1"/>
    <property type="molecule type" value="Genomic_DNA"/>
</dbReference>
<protein>
    <submittedName>
        <fullName evidence="2">Uncharacterized protein</fullName>
    </submittedName>
</protein>
<dbReference type="Proteomes" id="UP001214756">
    <property type="component" value="Chromosome"/>
</dbReference>
<dbReference type="AlphaFoldDB" id="A0AAJ5SIA3"/>
<feature type="transmembrane region" description="Helical" evidence="1">
    <location>
        <begin position="290"/>
        <end position="310"/>
    </location>
</feature>
<gene>
    <name evidence="2" type="ORF">PWF71_13245</name>
</gene>
<keyword evidence="1" id="KW-1133">Transmembrane helix</keyword>
<feature type="transmembrane region" description="Helical" evidence="1">
    <location>
        <begin position="210"/>
        <end position="234"/>
    </location>
</feature>
<feature type="transmembrane region" description="Helical" evidence="1">
    <location>
        <begin position="122"/>
        <end position="145"/>
    </location>
</feature>
<reference evidence="2" key="1">
    <citation type="submission" date="2023-02" db="EMBL/GenBank/DDBJ databases">
        <title>Genome sequence of Microbacterium liquefaciens B1075.</title>
        <authorList>
            <person name="Cao J."/>
            <person name="Li X."/>
        </authorList>
    </citation>
    <scope>NUCLEOTIDE SEQUENCE</scope>
    <source>
        <strain evidence="2">B1075</strain>
    </source>
</reference>
<feature type="transmembrane region" description="Helical" evidence="1">
    <location>
        <begin position="316"/>
        <end position="340"/>
    </location>
</feature>
<keyword evidence="1" id="KW-0812">Transmembrane</keyword>
<evidence type="ECO:0000256" key="1">
    <source>
        <dbReference type="SAM" id="Phobius"/>
    </source>
</evidence>
<dbReference type="RefSeq" id="WP_144052958.1">
    <property type="nucleotide sequence ID" value="NZ_CBDRLE010000001.1"/>
</dbReference>
<feature type="transmembrane region" description="Helical" evidence="1">
    <location>
        <begin position="7"/>
        <end position="28"/>
    </location>
</feature>
<proteinExistence type="predicted"/>
<evidence type="ECO:0000313" key="3">
    <source>
        <dbReference type="Proteomes" id="UP001214756"/>
    </source>
</evidence>
<sequence length="377" mass="38476">MQPVLAVGNFIAICLAAPSITMVGYVVASTGLSTAAVGMGVGLLVISGLGVIGSIRVLCWLMTAVLRLPRMYGTAIASLLTLIVGVLLAVPGLGLIPPSGVGVYVPGSLLSELLFDPAAGGFISWALLGVWAVAACALFVLGLRLREIGDGQPATRLLVGVGLPRGQFAAYIVGSLLVVVRLPQYIVLSLLALLGILSTWGAMRSDLPGLQLYAAALVPTFIAVPWAIGMYAFGSLRWFHSRTRLTPARCGGNALATYIATLLAGLPMALVVILTGALTGQIGFPQIAEGLAAGLALSITTTFMGSLVPFTAQQPLSATVTSVAALGVYAVATLLIGWLANELGITSTAIASLAVAAFAAVGGLFWSREVNEGAIGH</sequence>
<organism evidence="2 3">
    <name type="scientific">Microbacterium maritypicum</name>
    <name type="common">Microbacterium liquefaciens</name>
    <dbReference type="NCBI Taxonomy" id="33918"/>
    <lineage>
        <taxon>Bacteria</taxon>
        <taxon>Bacillati</taxon>
        <taxon>Actinomycetota</taxon>
        <taxon>Actinomycetes</taxon>
        <taxon>Micrococcales</taxon>
        <taxon>Microbacteriaceae</taxon>
        <taxon>Microbacterium</taxon>
    </lineage>
</organism>
<evidence type="ECO:0000313" key="2">
    <source>
        <dbReference type="EMBL" id="WEF20238.1"/>
    </source>
</evidence>
<feature type="transmembrane region" description="Helical" evidence="1">
    <location>
        <begin position="347"/>
        <end position="367"/>
    </location>
</feature>
<name>A0AAJ5SIA3_MICMQ</name>
<feature type="transmembrane region" description="Helical" evidence="1">
    <location>
        <begin position="71"/>
        <end position="96"/>
    </location>
</feature>
<accession>A0AAJ5SIA3</accession>
<feature type="transmembrane region" description="Helical" evidence="1">
    <location>
        <begin position="185"/>
        <end position="203"/>
    </location>
</feature>
<keyword evidence="1" id="KW-0472">Membrane</keyword>
<feature type="transmembrane region" description="Helical" evidence="1">
    <location>
        <begin position="34"/>
        <end position="59"/>
    </location>
</feature>